<dbReference type="Pfam" id="PF00096">
    <property type="entry name" value="zf-C2H2"/>
    <property type="match status" value="1"/>
</dbReference>
<feature type="non-terminal residue" evidence="2">
    <location>
        <position position="1"/>
    </location>
</feature>
<gene>
    <name evidence="2" type="ORF">EJ06DRAFT_462917</name>
</gene>
<name>A0A6G1I1N6_9PEZI</name>
<reference evidence="2" key="1">
    <citation type="journal article" date="2020" name="Stud. Mycol.">
        <title>101 Dothideomycetes genomes: a test case for predicting lifestyles and emergence of pathogens.</title>
        <authorList>
            <person name="Haridas S."/>
            <person name="Albert R."/>
            <person name="Binder M."/>
            <person name="Bloem J."/>
            <person name="Labutti K."/>
            <person name="Salamov A."/>
            <person name="Andreopoulos B."/>
            <person name="Baker S."/>
            <person name="Barry K."/>
            <person name="Bills G."/>
            <person name="Bluhm B."/>
            <person name="Cannon C."/>
            <person name="Castanera R."/>
            <person name="Culley D."/>
            <person name="Daum C."/>
            <person name="Ezra D."/>
            <person name="Gonzalez J."/>
            <person name="Henrissat B."/>
            <person name="Kuo A."/>
            <person name="Liang C."/>
            <person name="Lipzen A."/>
            <person name="Lutzoni F."/>
            <person name="Magnuson J."/>
            <person name="Mondo S."/>
            <person name="Nolan M."/>
            <person name="Ohm R."/>
            <person name="Pangilinan J."/>
            <person name="Park H.-J."/>
            <person name="Ramirez L."/>
            <person name="Alfaro M."/>
            <person name="Sun H."/>
            <person name="Tritt A."/>
            <person name="Yoshinaga Y."/>
            <person name="Zwiers L.-H."/>
            <person name="Turgeon B."/>
            <person name="Goodwin S."/>
            <person name="Spatafora J."/>
            <person name="Crous P."/>
            <person name="Grigoriev I."/>
        </authorList>
    </citation>
    <scope>NUCLEOTIDE SEQUENCE</scope>
    <source>
        <strain evidence="2">CBS 262.69</strain>
    </source>
</reference>
<sequence length="65" mass="7517">CEQINPKTRQQCNKSCADRSGQRRHEGIIHDLTRQKPCCVLCDPERTFTTKSNLNQHMRTIHPGV</sequence>
<dbReference type="OrthoDB" id="4748970at2759"/>
<evidence type="ECO:0000313" key="2">
    <source>
        <dbReference type="EMBL" id="KAF2402190.1"/>
    </source>
</evidence>
<dbReference type="InterPro" id="IPR013087">
    <property type="entry name" value="Znf_C2H2_type"/>
</dbReference>
<dbReference type="AlphaFoldDB" id="A0A6G1I1N6"/>
<dbReference type="Gene3D" id="3.30.160.60">
    <property type="entry name" value="Classic Zinc Finger"/>
    <property type="match status" value="1"/>
</dbReference>
<protein>
    <recommendedName>
        <fullName evidence="1">C2H2-type domain-containing protein</fullName>
    </recommendedName>
</protein>
<dbReference type="Proteomes" id="UP000799640">
    <property type="component" value="Unassembled WGS sequence"/>
</dbReference>
<dbReference type="EMBL" id="ML996691">
    <property type="protein sequence ID" value="KAF2402190.1"/>
    <property type="molecule type" value="Genomic_DNA"/>
</dbReference>
<evidence type="ECO:0000259" key="1">
    <source>
        <dbReference type="Pfam" id="PF00096"/>
    </source>
</evidence>
<organism evidence="2 3">
    <name type="scientific">Trichodelitschia bisporula</name>
    <dbReference type="NCBI Taxonomy" id="703511"/>
    <lineage>
        <taxon>Eukaryota</taxon>
        <taxon>Fungi</taxon>
        <taxon>Dikarya</taxon>
        <taxon>Ascomycota</taxon>
        <taxon>Pezizomycotina</taxon>
        <taxon>Dothideomycetes</taxon>
        <taxon>Dothideomycetes incertae sedis</taxon>
        <taxon>Phaeotrichales</taxon>
        <taxon>Phaeotrichaceae</taxon>
        <taxon>Trichodelitschia</taxon>
    </lineage>
</organism>
<accession>A0A6G1I1N6</accession>
<evidence type="ECO:0000313" key="3">
    <source>
        <dbReference type="Proteomes" id="UP000799640"/>
    </source>
</evidence>
<keyword evidence="3" id="KW-1185">Reference proteome</keyword>
<proteinExistence type="predicted"/>
<feature type="non-terminal residue" evidence="2">
    <location>
        <position position="65"/>
    </location>
</feature>
<feature type="domain" description="C2H2-type" evidence="1">
    <location>
        <begin position="39"/>
        <end position="62"/>
    </location>
</feature>